<dbReference type="PANTHER" id="PTHR34862">
    <property type="entry name" value="SPARK DOMAIN-CONTAINING PROTEIN"/>
    <property type="match status" value="1"/>
</dbReference>
<gene>
    <name evidence="3" type="ORF">VKT23_000863</name>
</gene>
<evidence type="ECO:0000313" key="4">
    <source>
        <dbReference type="Proteomes" id="UP001498398"/>
    </source>
</evidence>
<evidence type="ECO:0000256" key="1">
    <source>
        <dbReference type="SAM" id="MobiDB-lite"/>
    </source>
</evidence>
<feature type="region of interest" description="Disordered" evidence="1">
    <location>
        <begin position="202"/>
        <end position="227"/>
    </location>
</feature>
<keyword evidence="2" id="KW-0732">Signal</keyword>
<protein>
    <submittedName>
        <fullName evidence="3">Uncharacterized protein</fullName>
    </submittedName>
</protein>
<feature type="signal peptide" evidence="2">
    <location>
        <begin position="1"/>
        <end position="20"/>
    </location>
</feature>
<comment type="caution">
    <text evidence="3">The sequence shown here is derived from an EMBL/GenBank/DDBJ whole genome shotgun (WGS) entry which is preliminary data.</text>
</comment>
<name>A0ABR1K5D0_9AGAR</name>
<evidence type="ECO:0000313" key="3">
    <source>
        <dbReference type="EMBL" id="KAK7472753.1"/>
    </source>
</evidence>
<evidence type="ECO:0000256" key="2">
    <source>
        <dbReference type="SAM" id="SignalP"/>
    </source>
</evidence>
<proteinExistence type="predicted"/>
<accession>A0ABR1K5D0</accession>
<keyword evidence="4" id="KW-1185">Reference proteome</keyword>
<feature type="compositionally biased region" description="Polar residues" evidence="1">
    <location>
        <begin position="202"/>
        <end position="218"/>
    </location>
</feature>
<feature type="chain" id="PRO_5046341501" evidence="2">
    <location>
        <begin position="21"/>
        <end position="254"/>
    </location>
</feature>
<dbReference type="PANTHER" id="PTHR34862:SF1">
    <property type="entry name" value="SPARK DOMAIN-CONTAINING PROTEIN"/>
    <property type="match status" value="1"/>
</dbReference>
<dbReference type="Proteomes" id="UP001498398">
    <property type="component" value="Unassembled WGS sequence"/>
</dbReference>
<dbReference type="EMBL" id="JBANRG010000001">
    <property type="protein sequence ID" value="KAK7472753.1"/>
    <property type="molecule type" value="Genomic_DNA"/>
</dbReference>
<reference evidence="3 4" key="1">
    <citation type="submission" date="2024-01" db="EMBL/GenBank/DDBJ databases">
        <title>A draft genome for the cacao thread blight pathogen Marasmiellus scandens.</title>
        <authorList>
            <person name="Baruah I.K."/>
            <person name="Leung J."/>
            <person name="Bukari Y."/>
            <person name="Amoako-Attah I."/>
            <person name="Meinhardt L.W."/>
            <person name="Bailey B.A."/>
            <person name="Cohen S.P."/>
        </authorList>
    </citation>
    <scope>NUCLEOTIDE SEQUENCE [LARGE SCALE GENOMIC DNA]</scope>
    <source>
        <strain evidence="3 4">GH-19</strain>
    </source>
</reference>
<sequence>MIRPSFTVLSIAVGASFAAAQSLSDQCTSTLVQAAANPDVSTCLSPGTLLPLVTGSQNNSVIDPINNWLNSMCSAPACSNDTLSAFVQNVTAGCSTELSAMGISSDDANSIIPTIQAAYPTVRKVACLQDGNTKCVTQTLTNIQDMVGTLSISNVGNIGANIASSDVPSNVTCTDCIKEAYNIINEDFPSLVSDAQSDLQSQCGSDFTDGQSPSGISESASTNAADNNDNSASIAARDLGVSALLAIGSLFAML</sequence>
<organism evidence="3 4">
    <name type="scientific">Marasmiellus scandens</name>
    <dbReference type="NCBI Taxonomy" id="2682957"/>
    <lineage>
        <taxon>Eukaryota</taxon>
        <taxon>Fungi</taxon>
        <taxon>Dikarya</taxon>
        <taxon>Basidiomycota</taxon>
        <taxon>Agaricomycotina</taxon>
        <taxon>Agaricomycetes</taxon>
        <taxon>Agaricomycetidae</taxon>
        <taxon>Agaricales</taxon>
        <taxon>Marasmiineae</taxon>
        <taxon>Omphalotaceae</taxon>
        <taxon>Marasmiellus</taxon>
    </lineage>
</organism>